<accession>A0A6A0ACX6</accession>
<comment type="caution">
    <text evidence="1">The sequence shown here is derived from an EMBL/GenBank/DDBJ whole genome shotgun (WGS) entry which is preliminary data.</text>
</comment>
<keyword evidence="2" id="KW-1185">Reference proteome</keyword>
<gene>
    <name evidence="1" type="ORF">HaLaN_29597</name>
</gene>
<protein>
    <submittedName>
        <fullName evidence="1">Uncharacterized protein</fullName>
    </submittedName>
</protein>
<reference evidence="1 2" key="1">
    <citation type="submission" date="2020-02" db="EMBL/GenBank/DDBJ databases">
        <title>Draft genome sequence of Haematococcus lacustris strain NIES-144.</title>
        <authorList>
            <person name="Morimoto D."/>
            <person name="Nakagawa S."/>
            <person name="Yoshida T."/>
            <person name="Sawayama S."/>
        </authorList>
    </citation>
    <scope>NUCLEOTIDE SEQUENCE [LARGE SCALE GENOMIC DNA]</scope>
    <source>
        <strain evidence="1 2">NIES-144</strain>
    </source>
</reference>
<name>A0A6A0ACX6_HAELA</name>
<dbReference type="EMBL" id="BLLF01005076">
    <property type="protein sequence ID" value="GFH30699.1"/>
    <property type="molecule type" value="Genomic_DNA"/>
</dbReference>
<dbReference type="Proteomes" id="UP000485058">
    <property type="component" value="Unassembled WGS sequence"/>
</dbReference>
<dbReference type="AlphaFoldDB" id="A0A6A0ACX6"/>
<evidence type="ECO:0000313" key="1">
    <source>
        <dbReference type="EMBL" id="GFH30699.1"/>
    </source>
</evidence>
<proteinExistence type="predicted"/>
<evidence type="ECO:0000313" key="2">
    <source>
        <dbReference type="Proteomes" id="UP000485058"/>
    </source>
</evidence>
<sequence>MAANPQPHSYVEVQAHSMLCGCEQCKAGSLQGQGLYGSFPDHGSVVFQAGEPPLLLGGVQGSSRVGRAAWAGSLLLLGHAAGGVGGPLAAALAASSVSVTHLGAVPGGQVAPMLGKGGLGAAIAVPALVRAAQACPWASCALDSARLPSGLAAYPVCSWLPPSQPAYSSQP</sequence>
<organism evidence="1 2">
    <name type="scientific">Haematococcus lacustris</name>
    <name type="common">Green alga</name>
    <name type="synonym">Haematococcus pluvialis</name>
    <dbReference type="NCBI Taxonomy" id="44745"/>
    <lineage>
        <taxon>Eukaryota</taxon>
        <taxon>Viridiplantae</taxon>
        <taxon>Chlorophyta</taxon>
        <taxon>core chlorophytes</taxon>
        <taxon>Chlorophyceae</taxon>
        <taxon>CS clade</taxon>
        <taxon>Chlamydomonadales</taxon>
        <taxon>Haematococcaceae</taxon>
        <taxon>Haematococcus</taxon>
    </lineage>
</organism>